<dbReference type="Proteomes" id="UP001597176">
    <property type="component" value="Unassembled WGS sequence"/>
</dbReference>
<gene>
    <name evidence="1" type="ORF">ACFQ4G_21350</name>
</gene>
<name>A0ABW3X553_9HYPH</name>
<sequence>MSSSPSSFYRGLSESYLEALEALTNQSEGNWWRDVLSRRDIVIAVRAEYLNVYYRGASIFRVEREGEKLVPITHAKYLTRRKQGSVTLAADGRFDIDPNTALWRSYEGQATLREMIQAADALTGPEKIGLHSLLLASPHVIDVEIAFGAIAPPTAEDSQDGLIAAAEEEAGKAPQAPLSPTAGGTDRIDVAALEEQDGEVCIVFHEAKHFANPELRASAGETPRVAEQIDRYRRTLTHHADAIGRSYHDVCQALARIYAMRQRVQTDTTGSAPLHPLISRVANSSTPPTVDPEPRLVVFGFDKDQRDGTIWQGHLKRLTDTSGEGFGLKVHAVGNTQGRRSPAFTA</sequence>
<dbReference type="RefSeq" id="WP_238209069.1">
    <property type="nucleotide sequence ID" value="NZ_JBHTND010000053.1"/>
</dbReference>
<keyword evidence="2" id="KW-1185">Reference proteome</keyword>
<reference evidence="2" key="1">
    <citation type="journal article" date="2019" name="Int. J. Syst. Evol. Microbiol.">
        <title>The Global Catalogue of Microorganisms (GCM) 10K type strain sequencing project: providing services to taxonomists for standard genome sequencing and annotation.</title>
        <authorList>
            <consortium name="The Broad Institute Genomics Platform"/>
            <consortium name="The Broad Institute Genome Sequencing Center for Infectious Disease"/>
            <person name="Wu L."/>
            <person name="Ma J."/>
        </authorList>
    </citation>
    <scope>NUCLEOTIDE SEQUENCE [LARGE SCALE GENOMIC DNA]</scope>
    <source>
        <strain evidence="2">CCUG 56108</strain>
    </source>
</reference>
<evidence type="ECO:0000313" key="2">
    <source>
        <dbReference type="Proteomes" id="UP001597176"/>
    </source>
</evidence>
<protein>
    <submittedName>
        <fullName evidence="1">Uncharacterized protein</fullName>
    </submittedName>
</protein>
<accession>A0ABW3X553</accession>
<organism evidence="1 2">
    <name type="scientific">Methylobacterium marchantiae</name>
    <dbReference type="NCBI Taxonomy" id="600331"/>
    <lineage>
        <taxon>Bacteria</taxon>
        <taxon>Pseudomonadati</taxon>
        <taxon>Pseudomonadota</taxon>
        <taxon>Alphaproteobacteria</taxon>
        <taxon>Hyphomicrobiales</taxon>
        <taxon>Methylobacteriaceae</taxon>
        <taxon>Methylobacterium</taxon>
    </lineage>
</organism>
<dbReference type="EMBL" id="JBHTND010000053">
    <property type="protein sequence ID" value="MFD1304111.1"/>
    <property type="molecule type" value="Genomic_DNA"/>
</dbReference>
<comment type="caution">
    <text evidence="1">The sequence shown here is derived from an EMBL/GenBank/DDBJ whole genome shotgun (WGS) entry which is preliminary data.</text>
</comment>
<evidence type="ECO:0000313" key="1">
    <source>
        <dbReference type="EMBL" id="MFD1304111.1"/>
    </source>
</evidence>
<proteinExistence type="predicted"/>